<sequence>MSARKAFIAGIGCGKGAGGNEIRATLDRAMAIHNLGYEDLKCLATGVGKMEEHGLRDAADALKLDIAYIEEAVLAACDDRLLSRSPVSLRETGTASLSEAAALAAGGPSAALLGPRVALGKVTCALAQIDVSEDPS</sequence>
<gene>
    <name evidence="2" type="ORF">GCM10010136_30500</name>
</gene>
<dbReference type="InterPro" id="IPR052553">
    <property type="entry name" value="CbiG_hydrolase"/>
</dbReference>
<dbReference type="GO" id="GO:0009236">
    <property type="term" value="P:cobalamin biosynthetic process"/>
    <property type="evidence" value="ECO:0007669"/>
    <property type="project" value="InterPro"/>
</dbReference>
<evidence type="ECO:0000259" key="1">
    <source>
        <dbReference type="Pfam" id="PF01890"/>
    </source>
</evidence>
<protein>
    <recommendedName>
        <fullName evidence="1">CobE/GbiG C-terminal domain-containing protein</fullName>
    </recommendedName>
</protein>
<feature type="domain" description="CobE/GbiG C-terminal" evidence="1">
    <location>
        <begin position="8"/>
        <end position="127"/>
    </location>
</feature>
<dbReference type="InterPro" id="IPR036518">
    <property type="entry name" value="CobE/GbiG_C_sf"/>
</dbReference>
<evidence type="ECO:0000313" key="2">
    <source>
        <dbReference type="EMBL" id="GHC78468.1"/>
    </source>
</evidence>
<dbReference type="AlphaFoldDB" id="A0A8J3DL50"/>
<reference evidence="2" key="1">
    <citation type="journal article" date="2014" name="Int. J. Syst. Evol. Microbiol.">
        <title>Complete genome sequence of Corynebacterium casei LMG S-19264T (=DSM 44701T), isolated from a smear-ripened cheese.</title>
        <authorList>
            <consortium name="US DOE Joint Genome Institute (JGI-PGF)"/>
            <person name="Walter F."/>
            <person name="Albersmeier A."/>
            <person name="Kalinowski J."/>
            <person name="Ruckert C."/>
        </authorList>
    </citation>
    <scope>NUCLEOTIDE SEQUENCE</scope>
    <source>
        <strain evidence="2">KCTC 42097</strain>
    </source>
</reference>
<organism evidence="2 3">
    <name type="scientific">Limoniibacter endophyticus</name>
    <dbReference type="NCBI Taxonomy" id="1565040"/>
    <lineage>
        <taxon>Bacteria</taxon>
        <taxon>Pseudomonadati</taxon>
        <taxon>Pseudomonadota</taxon>
        <taxon>Alphaproteobacteria</taxon>
        <taxon>Hyphomicrobiales</taxon>
        <taxon>Bartonellaceae</taxon>
        <taxon>Limoniibacter</taxon>
    </lineage>
</organism>
<dbReference type="EMBL" id="BMZO01000010">
    <property type="protein sequence ID" value="GHC78468.1"/>
    <property type="molecule type" value="Genomic_DNA"/>
</dbReference>
<proteinExistence type="predicted"/>
<reference evidence="2" key="2">
    <citation type="submission" date="2020-09" db="EMBL/GenBank/DDBJ databases">
        <authorList>
            <person name="Sun Q."/>
            <person name="Kim S."/>
        </authorList>
    </citation>
    <scope>NUCLEOTIDE SEQUENCE</scope>
    <source>
        <strain evidence="2">KCTC 42097</strain>
    </source>
</reference>
<comment type="caution">
    <text evidence="2">The sequence shown here is derived from an EMBL/GenBank/DDBJ whole genome shotgun (WGS) entry which is preliminary data.</text>
</comment>
<dbReference type="InterPro" id="IPR002750">
    <property type="entry name" value="CobE/GbiG_C"/>
</dbReference>
<dbReference type="SUPFAM" id="SSF159664">
    <property type="entry name" value="CobE/GbiG C-terminal domain-like"/>
    <property type="match status" value="1"/>
</dbReference>
<dbReference type="PANTHER" id="PTHR37477">
    <property type="entry name" value="COBALT-PRECORRIN-5A HYDROLASE"/>
    <property type="match status" value="1"/>
</dbReference>
<accession>A0A8J3DL50</accession>
<dbReference type="Proteomes" id="UP000641137">
    <property type="component" value="Unassembled WGS sequence"/>
</dbReference>
<name>A0A8J3DL50_9HYPH</name>
<dbReference type="PANTHER" id="PTHR37477:SF1">
    <property type="entry name" value="COBALT-PRECORRIN-5A HYDROLASE"/>
    <property type="match status" value="1"/>
</dbReference>
<dbReference type="Pfam" id="PF01890">
    <property type="entry name" value="CbiG_C"/>
    <property type="match status" value="1"/>
</dbReference>
<dbReference type="RefSeq" id="WP_189492038.1">
    <property type="nucleotide sequence ID" value="NZ_BMZO01000010.1"/>
</dbReference>
<dbReference type="Gene3D" id="3.30.420.180">
    <property type="entry name" value="CobE/GbiG C-terminal domain"/>
    <property type="match status" value="1"/>
</dbReference>
<evidence type="ECO:0000313" key="3">
    <source>
        <dbReference type="Proteomes" id="UP000641137"/>
    </source>
</evidence>
<keyword evidence="3" id="KW-1185">Reference proteome</keyword>